<comment type="caution">
    <text evidence="1">The sequence shown here is derived from an EMBL/GenBank/DDBJ whole genome shotgun (WGS) entry which is preliminary data.</text>
</comment>
<sequence>MTAANKDKIKISGTPPKFDQAEYQRRIDIDLHRYHNTTDSLEHVTASLSHDFLEAVVEKVKAGYTISRGYRVVMEPLNYSCYVKKPDDIQALDIEAIHAKVKGEYVAWLHSEHARYQDLLRQQLIQTQQEKELKAAAEKEAKQMALIEKQVLECFTPLHIPE</sequence>
<dbReference type="EMBL" id="JACOPV010000011">
    <property type="protein sequence ID" value="MBM5459602.1"/>
    <property type="molecule type" value="Genomic_DNA"/>
</dbReference>
<gene>
    <name evidence="1" type="ORF">H8F21_18710</name>
</gene>
<protein>
    <submittedName>
        <fullName evidence="1">Uncharacterized protein</fullName>
    </submittedName>
</protein>
<dbReference type="RefSeq" id="WP_203585147.1">
    <property type="nucleotide sequence ID" value="NZ_JACOPV010000011.1"/>
</dbReference>
<evidence type="ECO:0000313" key="1">
    <source>
        <dbReference type="EMBL" id="MBM5459602.1"/>
    </source>
</evidence>
<accession>A0ABS2C138</accession>
<dbReference type="Proteomes" id="UP000745663">
    <property type="component" value="Unassembled WGS sequence"/>
</dbReference>
<proteinExistence type="predicted"/>
<keyword evidence="2" id="KW-1185">Reference proteome</keyword>
<name>A0ABS2C138_9PSED</name>
<reference evidence="1 2" key="1">
    <citation type="submission" date="2020-08" db="EMBL/GenBank/DDBJ databases">
        <title>Description of novel Pseudomonas species.</title>
        <authorList>
            <person name="Duman M."/>
            <person name="Mulet M."/>
            <person name="Altun S."/>
            <person name="Saticioglu I.B."/>
            <person name="Lalucat J."/>
            <person name="Garcia-Valdes E."/>
        </authorList>
    </citation>
    <scope>NUCLEOTIDE SEQUENCE [LARGE SCALE GENOMIC DNA]</scope>
    <source>
        <strain evidence="1 2">P66</strain>
    </source>
</reference>
<organism evidence="1 2">
    <name type="scientific">Pseudomonas arcuscaelestis</name>
    <dbReference type="NCBI Taxonomy" id="2710591"/>
    <lineage>
        <taxon>Bacteria</taxon>
        <taxon>Pseudomonadati</taxon>
        <taxon>Pseudomonadota</taxon>
        <taxon>Gammaproteobacteria</taxon>
        <taxon>Pseudomonadales</taxon>
        <taxon>Pseudomonadaceae</taxon>
        <taxon>Pseudomonas</taxon>
    </lineage>
</organism>
<evidence type="ECO:0000313" key="2">
    <source>
        <dbReference type="Proteomes" id="UP000745663"/>
    </source>
</evidence>